<dbReference type="PANTHER" id="PTHR35563">
    <property type="entry name" value="BARREL METAL-DEPENDENT HYDROLASE, PUTATIVE (AFU_ORTHOLOGUE AFUA_1G16240)-RELATED"/>
    <property type="match status" value="1"/>
</dbReference>
<sequence>MRYFDTHTHAVSNDPDTYPVKPLGGTRSEWSRTRPVDITGLIRHLDTAGVERAALVHASTVYGFDNRYAADALAKFPDRLVGVCAVDFLSDSAVPELRHWIEERGFSGVRIRVSDGTTKVPTPGSGLSDDRMAAVWEYVESRGVPVCIQMHSKDTDKLLQVLDTHPTLTVLLDHAGRPDATGGPTYPKLGELGQLARFAGVHLKITPPALRRLGDQEGVDVEEVLRRLAATFGAGHLMWGSNFPASEGSLQELRDSIEGRLSWMSPDELAGVLGGNAARVYGTPPIR</sequence>
<keyword evidence="3" id="KW-1185">Reference proteome</keyword>
<evidence type="ECO:0000313" key="3">
    <source>
        <dbReference type="Proteomes" id="UP001354931"/>
    </source>
</evidence>
<evidence type="ECO:0000313" key="2">
    <source>
        <dbReference type="EMBL" id="MEB8338275.1"/>
    </source>
</evidence>
<dbReference type="InterPro" id="IPR032466">
    <property type="entry name" value="Metal_Hydrolase"/>
</dbReference>
<proteinExistence type="predicted"/>
<dbReference type="EMBL" id="JAOZYC010000093">
    <property type="protein sequence ID" value="MEB8338275.1"/>
    <property type="molecule type" value="Genomic_DNA"/>
</dbReference>
<dbReference type="RefSeq" id="WP_326016066.1">
    <property type="nucleotide sequence ID" value="NZ_JAOZYC010000093.1"/>
</dbReference>
<reference evidence="2 3" key="1">
    <citation type="submission" date="2022-10" db="EMBL/GenBank/DDBJ databases">
        <authorList>
            <person name="Xie J."/>
            <person name="Shen N."/>
        </authorList>
    </citation>
    <scope>NUCLEOTIDE SEQUENCE [LARGE SCALE GENOMIC DNA]</scope>
    <source>
        <strain evidence="2 3">YIM65594</strain>
    </source>
</reference>
<dbReference type="Proteomes" id="UP001354931">
    <property type="component" value="Unassembled WGS sequence"/>
</dbReference>
<organism evidence="2 3">
    <name type="scientific">Streptomyces endophyticus</name>
    <dbReference type="NCBI Taxonomy" id="714166"/>
    <lineage>
        <taxon>Bacteria</taxon>
        <taxon>Bacillati</taxon>
        <taxon>Actinomycetota</taxon>
        <taxon>Actinomycetes</taxon>
        <taxon>Kitasatosporales</taxon>
        <taxon>Streptomycetaceae</taxon>
        <taxon>Streptomyces</taxon>
    </lineage>
</organism>
<feature type="domain" description="Amidohydrolase-related" evidence="1">
    <location>
        <begin position="5"/>
        <end position="282"/>
    </location>
</feature>
<name>A0ABU6F2P6_9ACTN</name>
<dbReference type="Pfam" id="PF04909">
    <property type="entry name" value="Amidohydro_2"/>
    <property type="match status" value="1"/>
</dbReference>
<comment type="caution">
    <text evidence="2">The sequence shown here is derived from an EMBL/GenBank/DDBJ whole genome shotgun (WGS) entry which is preliminary data.</text>
</comment>
<dbReference type="Gene3D" id="3.20.20.140">
    <property type="entry name" value="Metal-dependent hydrolases"/>
    <property type="match status" value="1"/>
</dbReference>
<dbReference type="PANTHER" id="PTHR35563:SF2">
    <property type="entry name" value="BARREL METAL-DEPENDENT HYDROLASE, PUTATIVE (AFU_ORTHOLOGUE AFUA_1G16240)-RELATED"/>
    <property type="match status" value="1"/>
</dbReference>
<dbReference type="InterPro" id="IPR006680">
    <property type="entry name" value="Amidohydro-rel"/>
</dbReference>
<evidence type="ECO:0000259" key="1">
    <source>
        <dbReference type="Pfam" id="PF04909"/>
    </source>
</evidence>
<accession>A0ABU6F2P6</accession>
<dbReference type="SUPFAM" id="SSF51556">
    <property type="entry name" value="Metallo-dependent hydrolases"/>
    <property type="match status" value="1"/>
</dbReference>
<gene>
    <name evidence="2" type="ORF">OKJ99_12295</name>
</gene>
<dbReference type="InterPro" id="IPR052358">
    <property type="entry name" value="Aro_Compnd_Degr_Hydrolases"/>
</dbReference>
<protein>
    <submittedName>
        <fullName evidence="2">Amidohydrolase</fullName>
    </submittedName>
</protein>